<evidence type="ECO:0000313" key="3">
    <source>
        <dbReference type="Proteomes" id="UP000824124"/>
    </source>
</evidence>
<evidence type="ECO:0000259" key="1">
    <source>
        <dbReference type="Pfam" id="PF03799"/>
    </source>
</evidence>
<dbReference type="InterPro" id="IPR005548">
    <property type="entry name" value="Cell_div_FtsQ/DivIB_C"/>
</dbReference>
<dbReference type="Proteomes" id="UP000824124">
    <property type="component" value="Unassembled WGS sequence"/>
</dbReference>
<accession>A0A9D1HKM2</accession>
<dbReference type="GO" id="GO:0051301">
    <property type="term" value="P:cell division"/>
    <property type="evidence" value="ECO:0007669"/>
    <property type="project" value="UniProtKB-KW"/>
</dbReference>
<reference evidence="2" key="2">
    <citation type="journal article" date="2021" name="PeerJ">
        <title>Extensive microbial diversity within the chicken gut microbiome revealed by metagenomics and culture.</title>
        <authorList>
            <person name="Gilroy R."/>
            <person name="Ravi A."/>
            <person name="Getino M."/>
            <person name="Pursley I."/>
            <person name="Horton D.L."/>
            <person name="Alikhan N.F."/>
            <person name="Baker D."/>
            <person name="Gharbi K."/>
            <person name="Hall N."/>
            <person name="Watson M."/>
            <person name="Adriaenssens E.M."/>
            <person name="Foster-Nyarko E."/>
            <person name="Jarju S."/>
            <person name="Secka A."/>
            <person name="Antonio M."/>
            <person name="Oren A."/>
            <person name="Chaudhuri R.R."/>
            <person name="La Ragione R."/>
            <person name="Hildebrand F."/>
            <person name="Pallen M.J."/>
        </authorList>
    </citation>
    <scope>NUCLEOTIDE SEQUENCE</scope>
    <source>
        <strain evidence="2">2830</strain>
    </source>
</reference>
<dbReference type="EMBL" id="DVMH01000036">
    <property type="protein sequence ID" value="HIU11004.1"/>
    <property type="molecule type" value="Genomic_DNA"/>
</dbReference>
<dbReference type="AlphaFoldDB" id="A0A9D1HKM2"/>
<dbReference type="Pfam" id="PF03799">
    <property type="entry name" value="FtsQ_DivIB_C"/>
    <property type="match status" value="1"/>
</dbReference>
<evidence type="ECO:0000313" key="2">
    <source>
        <dbReference type="EMBL" id="HIU11004.1"/>
    </source>
</evidence>
<name>A0A9D1HKM2_9FIRM</name>
<sequence>MDTAGVLLSRQKLLDGLSMLVVSGISDIPADVRLGTQLDNGGLSAALAVIRQMDEQAAAVIAEINVADSQRIIAHTTYGVDFYLGDKSDFADKFSLAMQILQNETNKGLLESLDYIDVALLDQPVLAYLS</sequence>
<proteinExistence type="predicted"/>
<reference evidence="2" key="1">
    <citation type="submission" date="2020-10" db="EMBL/GenBank/DDBJ databases">
        <authorList>
            <person name="Gilroy R."/>
        </authorList>
    </citation>
    <scope>NUCLEOTIDE SEQUENCE</scope>
    <source>
        <strain evidence="2">2830</strain>
    </source>
</reference>
<protein>
    <recommendedName>
        <fullName evidence="1">Cell division protein FtsQ/DivIB C-terminal domain-containing protein</fullName>
    </recommendedName>
</protein>
<gene>
    <name evidence="2" type="ORF">IAB00_07220</name>
</gene>
<organism evidence="2 3">
    <name type="scientific">Candidatus Avidehalobacter gallistercoris</name>
    <dbReference type="NCBI Taxonomy" id="2840694"/>
    <lineage>
        <taxon>Bacteria</taxon>
        <taxon>Bacillati</taxon>
        <taxon>Bacillota</taxon>
        <taxon>Clostridia</taxon>
        <taxon>Eubacteriales</taxon>
        <taxon>Peptococcaceae</taxon>
        <taxon>Peptococcaceae incertae sedis</taxon>
        <taxon>Candidatus Avidehalobacter</taxon>
    </lineage>
</organism>
<feature type="domain" description="Cell division protein FtsQ/DivIB C-terminal" evidence="1">
    <location>
        <begin position="2"/>
        <end position="118"/>
    </location>
</feature>
<comment type="caution">
    <text evidence="2">The sequence shown here is derived from an EMBL/GenBank/DDBJ whole genome shotgun (WGS) entry which is preliminary data.</text>
</comment>